<organism evidence="3">
    <name type="scientific">Candidatus Fermentithermobacillus carboniphilus</name>
    <dbReference type="NCBI Taxonomy" id="3085328"/>
    <lineage>
        <taxon>Bacteria</taxon>
        <taxon>Bacillati</taxon>
        <taxon>Bacillota</taxon>
        <taxon>Candidatus Fermentithermobacillia</taxon>
        <taxon>Candidatus Fermentithermobacillales</taxon>
        <taxon>Candidatus Fermentithermobacillaceae</taxon>
        <taxon>Candidatus Fermentithermobacillus</taxon>
    </lineage>
</organism>
<comment type="function">
    <text evidence="2">Might take part in the signal recognition particle (SRP) pathway. This is inferred from the conservation of its genetic proximity to ftsY/ffh. May be a regulatory protein.</text>
</comment>
<evidence type="ECO:0000313" key="3">
    <source>
        <dbReference type="EMBL" id="QUL98372.1"/>
    </source>
</evidence>
<dbReference type="InterPro" id="IPR036388">
    <property type="entry name" value="WH-like_DNA-bd_sf"/>
</dbReference>
<dbReference type="PANTHER" id="PTHR40083">
    <property type="entry name" value="UPF0122 PROTEIN CBO2450/CLC_2298"/>
    <property type="match status" value="1"/>
</dbReference>
<dbReference type="AlphaFoldDB" id="A0AAT9LCJ0"/>
<evidence type="ECO:0000256" key="1">
    <source>
        <dbReference type="ARBA" id="ARBA00008720"/>
    </source>
</evidence>
<gene>
    <name evidence="3" type="ORF">IMF26_10195</name>
</gene>
<name>A0AAT9LCJ0_9FIRM</name>
<comment type="similarity">
    <text evidence="1">Belongs to the UPF0122 family.</text>
</comment>
<proteinExistence type="inferred from homology"/>
<reference evidence="3" key="2">
    <citation type="journal article" date="2023" name="Biology">
        <title>Prokaryotic Life Associated with Coal-Fire Gas Vents Revealed by Metagenomics.</title>
        <authorList>
            <person name="Kadnikov V.V."/>
            <person name="Mardanov A.V."/>
            <person name="Beletsky A.V."/>
            <person name="Karnachuk O.V."/>
            <person name="Ravin N.V."/>
        </authorList>
    </citation>
    <scope>NUCLEOTIDE SEQUENCE</scope>
    <source>
        <strain evidence="3">Bu02</strain>
    </source>
</reference>
<protein>
    <submittedName>
        <fullName evidence="3">Winged helix-turn-helix transcriptional regulator</fullName>
    </submittedName>
</protein>
<dbReference type="Gene3D" id="1.10.10.10">
    <property type="entry name" value="Winged helix-like DNA-binding domain superfamily/Winged helix DNA-binding domain"/>
    <property type="match status" value="1"/>
</dbReference>
<dbReference type="PANTHER" id="PTHR40083:SF1">
    <property type="entry name" value="UPF0122 PROTEIN YLXM"/>
    <property type="match status" value="1"/>
</dbReference>
<dbReference type="SUPFAM" id="SSF88659">
    <property type="entry name" value="Sigma3 and sigma4 domains of RNA polymerase sigma factors"/>
    <property type="match status" value="1"/>
</dbReference>
<dbReference type="KEGG" id="fcz:IMF26_10195"/>
<reference evidence="3" key="1">
    <citation type="submission" date="2020-10" db="EMBL/GenBank/DDBJ databases">
        <authorList>
            <person name="Kadnikov V."/>
            <person name="Beletsky A.V."/>
            <person name="Mardanov A.V."/>
            <person name="Karnachuk O.V."/>
            <person name="Ravin N.V."/>
        </authorList>
    </citation>
    <scope>NUCLEOTIDE SEQUENCE</scope>
    <source>
        <strain evidence="3">Bu02</strain>
    </source>
</reference>
<accession>A0AAT9LCJ0</accession>
<dbReference type="InterPro" id="IPR007394">
    <property type="entry name" value="UPF0122"/>
</dbReference>
<evidence type="ECO:0000256" key="2">
    <source>
        <dbReference type="ARBA" id="ARBA00024764"/>
    </source>
</evidence>
<dbReference type="EMBL" id="CP062796">
    <property type="protein sequence ID" value="QUL98372.1"/>
    <property type="molecule type" value="Genomic_DNA"/>
</dbReference>
<dbReference type="InterPro" id="IPR013324">
    <property type="entry name" value="RNA_pol_sigma_r3/r4-like"/>
</dbReference>
<dbReference type="Pfam" id="PF04297">
    <property type="entry name" value="UPF0122"/>
    <property type="match status" value="1"/>
</dbReference>
<sequence>MCKGEGQDTNFTGQWVGLKQNVFSSPESVHELGLLRDLYGELLPKRQRQVIHLKLDEDLSLSEISERLGISRQACEDALKRCVNALRLYEEKLGFLERIRRQKRHIEKTGALLREMDARNWNVYREMALECLQAMEAGGEVTKDGI</sequence>